<sequence length="742" mass="88333">MSEFSLTCDINFDFLQKSSTENVLDKITVKFYTTDAKVFTQSFPSFYNINYIRKNLAEFFTCPEDVIGLLYKEDQIPDDTRLDQFKPDKYGILEFKLISNDRQFKIPIENAYKDLTVPDIITVHVEKDNVINEIVVEIDNKAIDKPFLGGYKDTQTGIQYHHGYTQTGPPKLKVPPEMKSHRDAQTHFTRNRQTQREHTRATQVPTRNIYLPSICDKILTAKPYESADEREKRLDFEGKVRTIQKYSRDWRMKKKLKEFSIEHQKRVRIEQEREEEERRENEERKKRDLVSKVFPMKSEDFAMLYSMVDRWKKSEIERIASMSCGAAKIAEFYLLLEKEIEILQSIDQLRNKVKKDLEIKKIMDFFKAIGSPIEWDSEYKHIHISMDTLEAQRGREFYEMYKKLTDKCLTKDERFEIYATLKQYLYSHNCSESQEIISLIDRVCELLARGMADGYITSLQKRIVSLVLHHFELPDCNEGVTNHMIKVKRERMTKNLIYCRSCQKLKPVEKFTIHARLEKMKTCKACKWLDKAEEPWIDLAPYKFILKQIRNYERLHFGKSSIAFILQDRDIHFIIVNIWHGHSALSECNDIYQLRLVRWRHNVEWAPWNCILLTAEEAKAHLKVLNLEDIYEEEFRNHIFNKHALAKKHFKNLISYDRHFAEYAMKNPKLDETSYYYNKPKKHDCLKDIDKDDRNDIISNSLEGKERKEDIEVDHDHIDLVDAFIRKRIYEDSDSDDDNDGN</sequence>
<protein>
    <recommendedName>
        <fullName evidence="2">IQ motif and ubiquitin-like domain-containing protein</fullName>
    </recommendedName>
</protein>
<comment type="caution">
    <text evidence="3">The sequence shown here is derived from an EMBL/GenBank/DDBJ whole genome shotgun (WGS) entry which is preliminary data.</text>
</comment>
<reference evidence="3 4" key="1">
    <citation type="submission" date="2024-05" db="EMBL/GenBank/DDBJ databases">
        <title>Genetic variation in Jamaican populations of the coffee berry borer (Hypothenemus hampei).</title>
        <authorList>
            <person name="Errbii M."/>
            <person name="Myrie A."/>
        </authorList>
    </citation>
    <scope>NUCLEOTIDE SEQUENCE [LARGE SCALE GENOMIC DNA]</scope>
    <source>
        <strain evidence="3">JA-Hopewell-2020-01-JO</strain>
        <tissue evidence="3">Whole body</tissue>
    </source>
</reference>
<keyword evidence="1" id="KW-0175">Coiled coil</keyword>
<organism evidence="3 4">
    <name type="scientific">Hypothenemus hampei</name>
    <name type="common">Coffee berry borer</name>
    <dbReference type="NCBI Taxonomy" id="57062"/>
    <lineage>
        <taxon>Eukaryota</taxon>
        <taxon>Metazoa</taxon>
        <taxon>Ecdysozoa</taxon>
        <taxon>Arthropoda</taxon>
        <taxon>Hexapoda</taxon>
        <taxon>Insecta</taxon>
        <taxon>Pterygota</taxon>
        <taxon>Neoptera</taxon>
        <taxon>Endopterygota</taxon>
        <taxon>Coleoptera</taxon>
        <taxon>Polyphaga</taxon>
        <taxon>Cucujiformia</taxon>
        <taxon>Curculionidae</taxon>
        <taxon>Scolytinae</taxon>
        <taxon>Hypothenemus</taxon>
    </lineage>
</organism>
<name>A0ABD1EP20_HYPHA</name>
<dbReference type="AlphaFoldDB" id="A0ABD1EP20"/>
<feature type="coiled-coil region" evidence="1">
    <location>
        <begin position="264"/>
        <end position="292"/>
    </location>
</feature>
<evidence type="ECO:0000259" key="2">
    <source>
        <dbReference type="Pfam" id="PF25805"/>
    </source>
</evidence>
<dbReference type="InterPro" id="IPR057887">
    <property type="entry name" value="IQUB_helical"/>
</dbReference>
<evidence type="ECO:0000313" key="4">
    <source>
        <dbReference type="Proteomes" id="UP001566132"/>
    </source>
</evidence>
<evidence type="ECO:0000256" key="1">
    <source>
        <dbReference type="SAM" id="Coils"/>
    </source>
</evidence>
<gene>
    <name evidence="3" type="ORF">ABEB36_009080</name>
</gene>
<evidence type="ECO:0000313" key="3">
    <source>
        <dbReference type="EMBL" id="KAL1498250.1"/>
    </source>
</evidence>
<dbReference type="EMBL" id="JBDJPC010000006">
    <property type="protein sequence ID" value="KAL1498250.1"/>
    <property type="molecule type" value="Genomic_DNA"/>
</dbReference>
<feature type="domain" description="IQ motif and ubiquitin-like" evidence="2">
    <location>
        <begin position="358"/>
        <end position="492"/>
    </location>
</feature>
<dbReference type="Proteomes" id="UP001566132">
    <property type="component" value="Unassembled WGS sequence"/>
</dbReference>
<dbReference type="PANTHER" id="PTHR21074">
    <property type="entry name" value="IQ AND UBIQUITIN-LIKE DOMAIN-CONTAINING PROTEIN"/>
    <property type="match status" value="1"/>
</dbReference>
<dbReference type="PANTHER" id="PTHR21074:SF0">
    <property type="entry name" value="IQ AND UBIQUITIN-LIKE DOMAIN-CONTAINING PROTEIN"/>
    <property type="match status" value="1"/>
</dbReference>
<dbReference type="Pfam" id="PF25805">
    <property type="entry name" value="IQUB"/>
    <property type="match status" value="1"/>
</dbReference>
<proteinExistence type="predicted"/>
<keyword evidence="4" id="KW-1185">Reference proteome</keyword>
<dbReference type="InterPro" id="IPR037695">
    <property type="entry name" value="IQUB"/>
</dbReference>
<accession>A0ABD1EP20</accession>